<evidence type="ECO:0000256" key="3">
    <source>
        <dbReference type="ARBA" id="ARBA00022448"/>
    </source>
</evidence>
<gene>
    <name evidence="6" type="ORF">SAMN04489859_10425</name>
</gene>
<accession>A0A1H8ML80</accession>
<feature type="chain" id="PRO_5011582551" evidence="5">
    <location>
        <begin position="22"/>
        <end position="402"/>
    </location>
</feature>
<proteinExistence type="inferred from homology"/>
<dbReference type="AlphaFoldDB" id="A0A1H8ML80"/>
<evidence type="ECO:0000256" key="4">
    <source>
        <dbReference type="ARBA" id="ARBA00022729"/>
    </source>
</evidence>
<keyword evidence="4 5" id="KW-0732">Signal</keyword>
<dbReference type="Gene3D" id="3.40.190.10">
    <property type="entry name" value="Periplasmic binding protein-like II"/>
    <property type="match status" value="2"/>
</dbReference>
<dbReference type="Proteomes" id="UP000199054">
    <property type="component" value="Unassembled WGS sequence"/>
</dbReference>
<dbReference type="InterPro" id="IPR006059">
    <property type="entry name" value="SBP"/>
</dbReference>
<dbReference type="GO" id="GO:0042597">
    <property type="term" value="C:periplasmic space"/>
    <property type="evidence" value="ECO:0007669"/>
    <property type="project" value="UniProtKB-SubCell"/>
</dbReference>
<organism evidence="6 7">
    <name type="scientific">Paracoccus alcaliphilus</name>
    <dbReference type="NCBI Taxonomy" id="34002"/>
    <lineage>
        <taxon>Bacteria</taxon>
        <taxon>Pseudomonadati</taxon>
        <taxon>Pseudomonadota</taxon>
        <taxon>Alphaproteobacteria</taxon>
        <taxon>Rhodobacterales</taxon>
        <taxon>Paracoccaceae</taxon>
        <taxon>Paracoccus</taxon>
    </lineage>
</organism>
<dbReference type="InterPro" id="IPR050490">
    <property type="entry name" value="Bact_solute-bd_prot1"/>
</dbReference>
<dbReference type="PANTHER" id="PTHR43649:SF34">
    <property type="entry name" value="ABC TRANSPORTER PERIPLASMIC-BINDING PROTEIN YCJN-RELATED"/>
    <property type="match status" value="1"/>
</dbReference>
<name>A0A1H8ML80_9RHOB</name>
<dbReference type="STRING" id="34002.SAMN04489859_10425"/>
<dbReference type="EMBL" id="FODE01000042">
    <property type="protein sequence ID" value="SEO18191.1"/>
    <property type="molecule type" value="Genomic_DNA"/>
</dbReference>
<dbReference type="RefSeq" id="WP_090616725.1">
    <property type="nucleotide sequence ID" value="NZ_CP067128.1"/>
</dbReference>
<evidence type="ECO:0000256" key="1">
    <source>
        <dbReference type="ARBA" id="ARBA00004418"/>
    </source>
</evidence>
<dbReference type="PANTHER" id="PTHR43649">
    <property type="entry name" value="ARABINOSE-BINDING PROTEIN-RELATED"/>
    <property type="match status" value="1"/>
</dbReference>
<evidence type="ECO:0000313" key="6">
    <source>
        <dbReference type="EMBL" id="SEO18191.1"/>
    </source>
</evidence>
<dbReference type="Pfam" id="PF01547">
    <property type="entry name" value="SBP_bac_1"/>
    <property type="match status" value="1"/>
</dbReference>
<reference evidence="6 7" key="1">
    <citation type="submission" date="2016-10" db="EMBL/GenBank/DDBJ databases">
        <authorList>
            <person name="de Groot N.N."/>
        </authorList>
    </citation>
    <scope>NUCLEOTIDE SEQUENCE [LARGE SCALE GENOMIC DNA]</scope>
    <source>
        <strain evidence="6 7">DSM 8512</strain>
    </source>
</reference>
<comment type="subcellular location">
    <subcellularLocation>
        <location evidence="1">Periplasm</location>
    </subcellularLocation>
</comment>
<comment type="similarity">
    <text evidence="2">Belongs to the bacterial solute-binding protein 1 family.</text>
</comment>
<evidence type="ECO:0000256" key="2">
    <source>
        <dbReference type="ARBA" id="ARBA00008520"/>
    </source>
</evidence>
<dbReference type="PROSITE" id="PS51257">
    <property type="entry name" value="PROKAR_LIPOPROTEIN"/>
    <property type="match status" value="1"/>
</dbReference>
<evidence type="ECO:0000313" key="7">
    <source>
        <dbReference type="Proteomes" id="UP000199054"/>
    </source>
</evidence>
<keyword evidence="7" id="KW-1185">Reference proteome</keyword>
<evidence type="ECO:0000256" key="5">
    <source>
        <dbReference type="SAM" id="SignalP"/>
    </source>
</evidence>
<sequence>MKLKTLFFASALSLASTSVWAACAFENDVPVKSLSAGFEAWKAVTDSMAECGNFTASLDQEFKEKQPEAFAANPALYQIGGVANETLIPLLNAGTIRPLDDLVEKYGQNLTPNQLITVDGQIMAIAMMVNAQHLMYREDILADLGIEEPKTYDDVLAAAEQIKAAGVVEYPLGGTFATGWNLAQEFVNMYLGEGGNFVDDANMPTINTPEGVKVLETLKAMTAYMDPEYLVSDSTYVQQQFQQGKIAMANLWASRAAAMEDPAESQVVGKVKMASAPMGSAAPATSLWWDGIVFAKNMTDEQADAAFRVAMEGIDTEMVQTNNDAAVWLVQGYEVGPLSAGVAATAENGARLYPASTALGILHSAIGSGLAAYLTGAKDAETTLADIEARYLTSAKEAGLIN</sequence>
<feature type="signal peptide" evidence="5">
    <location>
        <begin position="1"/>
        <end position="21"/>
    </location>
</feature>
<dbReference type="OrthoDB" id="7532544at2"/>
<keyword evidence="3" id="KW-0813">Transport</keyword>
<protein>
    <submittedName>
        <fullName evidence="6">Extracellular solute-binding protein</fullName>
    </submittedName>
</protein>
<dbReference type="SUPFAM" id="SSF53850">
    <property type="entry name" value="Periplasmic binding protein-like II"/>
    <property type="match status" value="1"/>
</dbReference>